<dbReference type="KEGG" id="acm:AciX9_3465"/>
<evidence type="ECO:0000256" key="1">
    <source>
        <dbReference type="SAM" id="MobiDB-lite"/>
    </source>
</evidence>
<feature type="signal peptide" evidence="2">
    <location>
        <begin position="1"/>
        <end position="17"/>
    </location>
</feature>
<proteinExistence type="predicted"/>
<sequence>MRWVLLAAVMSPIGMLAQISNGPLPGPGTAVVGAYLPDSPGSIFFEPAAYESASSSTPTFFDPAQAGQISVQTNGQTSERKPRTPTPCVANPNPALTPPPANAKKKDLVPCPQGLNPYERFLNSTQPIPLSPRQKGYLAIHDVIDPFNLLTIGANAAFTVGIDSHSAYGPGLKGFGRNIGYSLSQDVNGEFIGTFLICSLAHEDPHYHRLPQATPMRRLYHAVSRTFVAQKDDGRPMLNIETLLTYPISAELANLYVPGVHGDGVSTVERIATGLATDPVNNIITEFLPDFARHVHIRVVFAQQILNQIASGQQL</sequence>
<accession>E8X3W2</accession>
<dbReference type="PaxDb" id="1198114-AciX9_3465"/>
<keyword evidence="2" id="KW-0732">Signal</keyword>
<evidence type="ECO:0000313" key="3">
    <source>
        <dbReference type="EMBL" id="ADW70470.1"/>
    </source>
</evidence>
<feature type="chain" id="PRO_5003230651" evidence="2">
    <location>
        <begin position="18"/>
        <end position="315"/>
    </location>
</feature>
<keyword evidence="4" id="KW-1185">Reference proteome</keyword>
<evidence type="ECO:0000256" key="2">
    <source>
        <dbReference type="SAM" id="SignalP"/>
    </source>
</evidence>
<dbReference type="EMBL" id="CP002480">
    <property type="protein sequence ID" value="ADW70470.1"/>
    <property type="molecule type" value="Genomic_DNA"/>
</dbReference>
<dbReference type="AlphaFoldDB" id="E8X3W2"/>
<evidence type="ECO:0000313" key="4">
    <source>
        <dbReference type="Proteomes" id="UP000000343"/>
    </source>
</evidence>
<name>E8X3W2_GRATM</name>
<protein>
    <submittedName>
        <fullName evidence="3">Uncharacterized protein</fullName>
    </submittedName>
</protein>
<dbReference type="eggNOG" id="ENOG50305NS">
    <property type="taxonomic scope" value="Bacteria"/>
</dbReference>
<dbReference type="HOGENOM" id="CLU_882137_0_0_0"/>
<organism evidence="4">
    <name type="scientific">Granulicella tundricola (strain ATCC BAA-1859 / DSM 23138 / MP5ACTX9)</name>
    <dbReference type="NCBI Taxonomy" id="1198114"/>
    <lineage>
        <taxon>Bacteria</taxon>
        <taxon>Pseudomonadati</taxon>
        <taxon>Acidobacteriota</taxon>
        <taxon>Terriglobia</taxon>
        <taxon>Terriglobales</taxon>
        <taxon>Acidobacteriaceae</taxon>
        <taxon>Granulicella</taxon>
    </lineage>
</organism>
<reference evidence="4" key="1">
    <citation type="submission" date="2011-01" db="EMBL/GenBank/DDBJ databases">
        <title>Complete sequence of chromosome of Acidobacterium sp. MP5ACTX9.</title>
        <authorList>
            <consortium name="US DOE Joint Genome Institute"/>
            <person name="Lucas S."/>
            <person name="Copeland A."/>
            <person name="Lapidus A."/>
            <person name="Cheng J.-F."/>
            <person name="Goodwin L."/>
            <person name="Pitluck S."/>
            <person name="Teshima H."/>
            <person name="Detter J.C."/>
            <person name="Han C."/>
            <person name="Tapia R."/>
            <person name="Land M."/>
            <person name="Hauser L."/>
            <person name="Kyrpides N."/>
            <person name="Ivanova N."/>
            <person name="Ovchinnikova G."/>
            <person name="Pagani I."/>
            <person name="Rawat S.R."/>
            <person name="Mannisto M."/>
            <person name="Haggblom M.M."/>
            <person name="Woyke T."/>
        </authorList>
    </citation>
    <scope>NUCLEOTIDE SEQUENCE [LARGE SCALE GENOMIC DNA]</scope>
    <source>
        <strain evidence="4">MP5ACTX9</strain>
    </source>
</reference>
<feature type="region of interest" description="Disordered" evidence="1">
    <location>
        <begin position="71"/>
        <end position="103"/>
    </location>
</feature>
<gene>
    <name evidence="3" type="ordered locus">AciX9_3465</name>
</gene>
<dbReference type="STRING" id="1198114.AciX9_3465"/>
<dbReference type="Proteomes" id="UP000000343">
    <property type="component" value="Chromosome"/>
</dbReference>